<accession>A0A160PH44</accession>
<keyword evidence="1" id="KW-0472">Membrane</keyword>
<dbReference type="AlphaFoldDB" id="A0A160PH44"/>
<dbReference type="Proteomes" id="UP000218288">
    <property type="component" value="Chromosome"/>
</dbReference>
<evidence type="ECO:0000313" key="2">
    <source>
        <dbReference type="EMBL" id="BAU90870.1"/>
    </source>
</evidence>
<evidence type="ECO:0000256" key="1">
    <source>
        <dbReference type="SAM" id="Phobius"/>
    </source>
</evidence>
<proteinExistence type="predicted"/>
<gene>
    <name evidence="2" type="ORF">MPPM_2265</name>
</gene>
<protein>
    <submittedName>
        <fullName evidence="2">Uncharacterized protein</fullName>
    </submittedName>
</protein>
<name>A0A160PH44_9HYPH</name>
<evidence type="ECO:0000313" key="3">
    <source>
        <dbReference type="Proteomes" id="UP000218288"/>
    </source>
</evidence>
<keyword evidence="1" id="KW-1133">Transmembrane helix</keyword>
<feature type="transmembrane region" description="Helical" evidence="1">
    <location>
        <begin position="86"/>
        <end position="112"/>
    </location>
</feature>
<dbReference type="EMBL" id="AP014809">
    <property type="protein sequence ID" value="BAU90870.1"/>
    <property type="molecule type" value="Genomic_DNA"/>
</dbReference>
<reference evidence="2 3" key="1">
    <citation type="journal article" date="2016" name="Genome Announc.">
        <title>Complete Genome Sequence of Methylobacterium populi P-1M, Isolated from Pink-Pigmented Household Biofilm.</title>
        <authorList>
            <person name="Morohoshi T."/>
            <person name="Ikeda T."/>
        </authorList>
    </citation>
    <scope>NUCLEOTIDE SEQUENCE [LARGE SCALE GENOMIC DNA]</scope>
    <source>
        <strain evidence="2 3">P-1M</strain>
    </source>
</reference>
<keyword evidence="1" id="KW-0812">Transmembrane</keyword>
<sequence length="113" mass="12481">MTSIRDETCPYAGRQAMLRTTATDLFQRQVYEALSITAIQGGMRSLTHARRIDSGKTGMRSMPYGNMPAPSASTSIVEMPAHRPRLIYGILFIVTSVVLWGTASWMAGTIIWV</sequence>
<organism evidence="2 3">
    <name type="scientific">Methylorubrum populi</name>
    <dbReference type="NCBI Taxonomy" id="223967"/>
    <lineage>
        <taxon>Bacteria</taxon>
        <taxon>Pseudomonadati</taxon>
        <taxon>Pseudomonadota</taxon>
        <taxon>Alphaproteobacteria</taxon>
        <taxon>Hyphomicrobiales</taxon>
        <taxon>Methylobacteriaceae</taxon>
        <taxon>Methylorubrum</taxon>
    </lineage>
</organism>